<dbReference type="AlphaFoldDB" id="A2ZG33"/>
<dbReference type="OMA" id="MEVATCM"/>
<dbReference type="Gramene" id="BGIOSGA033680-TA">
    <property type="protein sequence ID" value="BGIOSGA033680-PA"/>
    <property type="gene ID" value="BGIOSGA033680"/>
</dbReference>
<gene>
    <name evidence="1" type="ORF">OsI_36731</name>
</gene>
<sequence>MELVMLLPHGGAGGVRPAAVATAKRRYVMRRCCSTVRAIMARPQEAPAPAPAKKTETAAMMTTVQTETAAAPAMVYRDNWFDKLAIGYLSRNLQEASGSCL</sequence>
<dbReference type="HOGENOM" id="CLU_2296346_0_0_1"/>
<accession>A2ZG33</accession>
<name>A2ZG33_ORYSI</name>
<evidence type="ECO:0000313" key="2">
    <source>
        <dbReference type="Proteomes" id="UP000007015"/>
    </source>
</evidence>
<keyword evidence="2" id="KW-1185">Reference proteome</keyword>
<dbReference type="STRING" id="39946.A2ZG33"/>
<dbReference type="EMBL" id="CM000136">
    <property type="protein sequence ID" value="EAY81567.1"/>
    <property type="molecule type" value="Genomic_DNA"/>
</dbReference>
<proteinExistence type="predicted"/>
<reference evidence="1 2" key="1">
    <citation type="journal article" date="2005" name="PLoS Biol.">
        <title>The genomes of Oryza sativa: a history of duplications.</title>
        <authorList>
            <person name="Yu J."/>
            <person name="Wang J."/>
            <person name="Lin W."/>
            <person name="Li S."/>
            <person name="Li H."/>
            <person name="Zhou J."/>
            <person name="Ni P."/>
            <person name="Dong W."/>
            <person name="Hu S."/>
            <person name="Zeng C."/>
            <person name="Zhang J."/>
            <person name="Zhang Y."/>
            <person name="Li R."/>
            <person name="Xu Z."/>
            <person name="Li S."/>
            <person name="Li X."/>
            <person name="Zheng H."/>
            <person name="Cong L."/>
            <person name="Lin L."/>
            <person name="Yin J."/>
            <person name="Geng J."/>
            <person name="Li G."/>
            <person name="Shi J."/>
            <person name="Liu J."/>
            <person name="Lv H."/>
            <person name="Li J."/>
            <person name="Wang J."/>
            <person name="Deng Y."/>
            <person name="Ran L."/>
            <person name="Shi X."/>
            <person name="Wang X."/>
            <person name="Wu Q."/>
            <person name="Li C."/>
            <person name="Ren X."/>
            <person name="Wang J."/>
            <person name="Wang X."/>
            <person name="Li D."/>
            <person name="Liu D."/>
            <person name="Zhang X."/>
            <person name="Ji Z."/>
            <person name="Zhao W."/>
            <person name="Sun Y."/>
            <person name="Zhang Z."/>
            <person name="Bao J."/>
            <person name="Han Y."/>
            <person name="Dong L."/>
            <person name="Ji J."/>
            <person name="Chen P."/>
            <person name="Wu S."/>
            <person name="Liu J."/>
            <person name="Xiao Y."/>
            <person name="Bu D."/>
            <person name="Tan J."/>
            <person name="Yang L."/>
            <person name="Ye C."/>
            <person name="Zhang J."/>
            <person name="Xu J."/>
            <person name="Zhou Y."/>
            <person name="Yu Y."/>
            <person name="Zhang B."/>
            <person name="Zhuang S."/>
            <person name="Wei H."/>
            <person name="Liu B."/>
            <person name="Lei M."/>
            <person name="Yu H."/>
            <person name="Li Y."/>
            <person name="Xu H."/>
            <person name="Wei S."/>
            <person name="He X."/>
            <person name="Fang L."/>
            <person name="Zhang Z."/>
            <person name="Zhang Y."/>
            <person name="Huang X."/>
            <person name="Su Z."/>
            <person name="Tong W."/>
            <person name="Li J."/>
            <person name="Tong Z."/>
            <person name="Li S."/>
            <person name="Ye J."/>
            <person name="Wang L."/>
            <person name="Fang L."/>
            <person name="Lei T."/>
            <person name="Chen C."/>
            <person name="Chen H."/>
            <person name="Xu Z."/>
            <person name="Li H."/>
            <person name="Huang H."/>
            <person name="Zhang F."/>
            <person name="Xu H."/>
            <person name="Li N."/>
            <person name="Zhao C."/>
            <person name="Li S."/>
            <person name="Dong L."/>
            <person name="Huang Y."/>
            <person name="Li L."/>
            <person name="Xi Y."/>
            <person name="Qi Q."/>
            <person name="Li W."/>
            <person name="Zhang B."/>
            <person name="Hu W."/>
            <person name="Zhang Y."/>
            <person name="Tian X."/>
            <person name="Jiao Y."/>
            <person name="Liang X."/>
            <person name="Jin J."/>
            <person name="Gao L."/>
            <person name="Zheng W."/>
            <person name="Hao B."/>
            <person name="Liu S."/>
            <person name="Wang W."/>
            <person name="Yuan L."/>
            <person name="Cao M."/>
            <person name="McDermott J."/>
            <person name="Samudrala R."/>
            <person name="Wang J."/>
            <person name="Wong G.K."/>
            <person name="Yang H."/>
        </authorList>
    </citation>
    <scope>NUCLEOTIDE SEQUENCE [LARGE SCALE GENOMIC DNA]</scope>
    <source>
        <strain evidence="2">cv. 93-11</strain>
    </source>
</reference>
<evidence type="ECO:0000313" key="1">
    <source>
        <dbReference type="EMBL" id="EAY81567.1"/>
    </source>
</evidence>
<dbReference type="Proteomes" id="UP000007015">
    <property type="component" value="Chromosome 11"/>
</dbReference>
<organism evidence="1 2">
    <name type="scientific">Oryza sativa subsp. indica</name>
    <name type="common">Rice</name>
    <dbReference type="NCBI Taxonomy" id="39946"/>
    <lineage>
        <taxon>Eukaryota</taxon>
        <taxon>Viridiplantae</taxon>
        <taxon>Streptophyta</taxon>
        <taxon>Embryophyta</taxon>
        <taxon>Tracheophyta</taxon>
        <taxon>Spermatophyta</taxon>
        <taxon>Magnoliopsida</taxon>
        <taxon>Liliopsida</taxon>
        <taxon>Poales</taxon>
        <taxon>Poaceae</taxon>
        <taxon>BOP clade</taxon>
        <taxon>Oryzoideae</taxon>
        <taxon>Oryzeae</taxon>
        <taxon>Oryzinae</taxon>
        <taxon>Oryza</taxon>
        <taxon>Oryza sativa</taxon>
    </lineage>
</organism>
<protein>
    <submittedName>
        <fullName evidence="1">Uncharacterized protein</fullName>
    </submittedName>
</protein>